<keyword evidence="2" id="KW-0328">Glycosyltransferase</keyword>
<dbReference type="GO" id="GO:0080043">
    <property type="term" value="F:quercetin 3-O-glucosyltransferase activity"/>
    <property type="evidence" value="ECO:0007669"/>
    <property type="project" value="TreeGrafter"/>
</dbReference>
<name>A0A8K0HLF1_9ROSA</name>
<dbReference type="Proteomes" id="UP000796880">
    <property type="component" value="Unassembled WGS sequence"/>
</dbReference>
<dbReference type="Gene3D" id="3.40.50.2000">
    <property type="entry name" value="Glycogen Phosphorylase B"/>
    <property type="match status" value="3"/>
</dbReference>
<dbReference type="PANTHER" id="PTHR11926">
    <property type="entry name" value="GLUCOSYL/GLUCURONOSYL TRANSFERASES"/>
    <property type="match status" value="1"/>
</dbReference>
<evidence type="ECO:0000256" key="1">
    <source>
        <dbReference type="ARBA" id="ARBA00009995"/>
    </source>
</evidence>
<evidence type="ECO:0000313" key="5">
    <source>
        <dbReference type="Proteomes" id="UP000796880"/>
    </source>
</evidence>
<comment type="caution">
    <text evidence="4">The sequence shown here is derived from an EMBL/GenBank/DDBJ whole genome shotgun (WGS) entry which is preliminary data.</text>
</comment>
<accession>A0A8K0HLF1</accession>
<dbReference type="CDD" id="cd03784">
    <property type="entry name" value="GT1_Gtf-like"/>
    <property type="match status" value="1"/>
</dbReference>
<dbReference type="AlphaFoldDB" id="A0A8K0HLF1"/>
<evidence type="ECO:0000256" key="3">
    <source>
        <dbReference type="ARBA" id="ARBA00022679"/>
    </source>
</evidence>
<protein>
    <recommendedName>
        <fullName evidence="6">UDP-glycosyltransferase</fullName>
    </recommendedName>
</protein>
<dbReference type="GO" id="GO:0080044">
    <property type="term" value="F:quercetin 7-O-glucosyltransferase activity"/>
    <property type="evidence" value="ECO:0007669"/>
    <property type="project" value="TreeGrafter"/>
</dbReference>
<keyword evidence="3" id="KW-0808">Transferase</keyword>
<evidence type="ECO:0008006" key="6">
    <source>
        <dbReference type="Google" id="ProtNLM"/>
    </source>
</evidence>
<comment type="similarity">
    <text evidence="1">Belongs to the UDP-glycosyltransferase family.</text>
</comment>
<gene>
    <name evidence="4" type="ORF">FNV43_RR05064</name>
</gene>
<evidence type="ECO:0000256" key="2">
    <source>
        <dbReference type="ARBA" id="ARBA00022676"/>
    </source>
</evidence>
<dbReference type="OrthoDB" id="5835829at2759"/>
<evidence type="ECO:0000313" key="4">
    <source>
        <dbReference type="EMBL" id="KAF3454616.1"/>
    </source>
</evidence>
<dbReference type="Pfam" id="PF00201">
    <property type="entry name" value="UDPGT"/>
    <property type="match status" value="1"/>
</dbReference>
<dbReference type="PANTHER" id="PTHR11926:SF1494">
    <property type="entry name" value="FLAVONOL 3-O-GLUCOSYLTRANSFERASE UGT76E12-RELATED"/>
    <property type="match status" value="1"/>
</dbReference>
<keyword evidence="5" id="KW-1185">Reference proteome</keyword>
<dbReference type="FunFam" id="3.40.50.2000:FF:000120">
    <property type="entry name" value="UDP-glycosyltransferase 76C1"/>
    <property type="match status" value="1"/>
</dbReference>
<reference evidence="4" key="1">
    <citation type="submission" date="2020-03" db="EMBL/GenBank/DDBJ databases">
        <title>A high-quality chromosome-level genome assembly of a woody plant with both climbing and erect habits, Rhamnella rubrinervis.</title>
        <authorList>
            <person name="Lu Z."/>
            <person name="Yang Y."/>
            <person name="Zhu X."/>
            <person name="Sun Y."/>
        </authorList>
    </citation>
    <scope>NUCLEOTIDE SEQUENCE</scope>
    <source>
        <strain evidence="4">BYM</strain>
        <tissue evidence="4">Leaf</tissue>
    </source>
</reference>
<dbReference type="EMBL" id="VOIH02000002">
    <property type="protein sequence ID" value="KAF3454616.1"/>
    <property type="molecule type" value="Genomic_DNA"/>
</dbReference>
<sequence length="383" mass="42952">MRNETQSPGQRRRRCLVLVPCPYQGHINPMLQLGTILHSNGFSITIGHTDFNSPDPKTHPHFCFLPIPDGLSQHDISTGDIAHIISTINDNCKLSFQQLVEQKQHEIACIIFDEHMYFCDAVAANLKLPSIALRTTSAATFLARSAVISLIRQGCLPFQASSLRFKDLPIPRSADHKPFTQVVSETYKIRNYSAVIWNTMDCLEHSCLSQIQQENCPVPIFPIGPLHKTAQITTSTSYLKEDANCISWLDKQSQNSVIYVSLGSIASIDGVGDRGCFVKWAPQKEVLAHEAVGGFWSHCGWNSTLESISEGVPMICKPCFGDQRVNARYVSREWMVGLELEKMERGEIERAVRRLILDNEGKEMRARAKHLKEKLVVVVPTVL</sequence>
<organism evidence="4 5">
    <name type="scientific">Rhamnella rubrinervis</name>
    <dbReference type="NCBI Taxonomy" id="2594499"/>
    <lineage>
        <taxon>Eukaryota</taxon>
        <taxon>Viridiplantae</taxon>
        <taxon>Streptophyta</taxon>
        <taxon>Embryophyta</taxon>
        <taxon>Tracheophyta</taxon>
        <taxon>Spermatophyta</taxon>
        <taxon>Magnoliopsida</taxon>
        <taxon>eudicotyledons</taxon>
        <taxon>Gunneridae</taxon>
        <taxon>Pentapetalae</taxon>
        <taxon>rosids</taxon>
        <taxon>fabids</taxon>
        <taxon>Rosales</taxon>
        <taxon>Rhamnaceae</taxon>
        <taxon>rhamnoid group</taxon>
        <taxon>Rhamneae</taxon>
        <taxon>Rhamnella</taxon>
    </lineage>
</organism>
<dbReference type="InterPro" id="IPR002213">
    <property type="entry name" value="UDP_glucos_trans"/>
</dbReference>
<proteinExistence type="inferred from homology"/>
<dbReference type="SUPFAM" id="SSF53756">
    <property type="entry name" value="UDP-Glycosyltransferase/glycogen phosphorylase"/>
    <property type="match status" value="1"/>
</dbReference>